<comment type="caution">
    <text evidence="1">The sequence shown here is derived from an EMBL/GenBank/DDBJ whole genome shotgun (WGS) entry which is preliminary data.</text>
</comment>
<dbReference type="Proteomes" id="UP000276133">
    <property type="component" value="Unassembled WGS sequence"/>
</dbReference>
<dbReference type="AlphaFoldDB" id="A0A3M7P5W6"/>
<keyword evidence="2" id="KW-1185">Reference proteome</keyword>
<dbReference type="EMBL" id="REGN01013219">
    <property type="protein sequence ID" value="RMZ94210.1"/>
    <property type="molecule type" value="Genomic_DNA"/>
</dbReference>
<gene>
    <name evidence="1" type="ORF">BpHYR1_028349</name>
</gene>
<evidence type="ECO:0000313" key="2">
    <source>
        <dbReference type="Proteomes" id="UP000276133"/>
    </source>
</evidence>
<reference evidence="1 2" key="1">
    <citation type="journal article" date="2018" name="Sci. Rep.">
        <title>Genomic signatures of local adaptation to the degree of environmental predictability in rotifers.</title>
        <authorList>
            <person name="Franch-Gras L."/>
            <person name="Hahn C."/>
            <person name="Garcia-Roger E.M."/>
            <person name="Carmona M.J."/>
            <person name="Serra M."/>
            <person name="Gomez A."/>
        </authorList>
    </citation>
    <scope>NUCLEOTIDE SEQUENCE [LARGE SCALE GENOMIC DNA]</scope>
    <source>
        <strain evidence="1">HYR1</strain>
    </source>
</reference>
<name>A0A3M7P5W6_BRAPC</name>
<proteinExistence type="predicted"/>
<protein>
    <submittedName>
        <fullName evidence="1">Uncharacterized protein</fullName>
    </submittedName>
</protein>
<evidence type="ECO:0000313" key="1">
    <source>
        <dbReference type="EMBL" id="RMZ94210.1"/>
    </source>
</evidence>
<sequence>MPRCQTERNINKNINKTCANKLVNMLSGKPTDFHEYTQITDNKCEILPAIKNVTKSRKIKKKFNYEMNLFLNELDFSDHLALLIMEK</sequence>
<organism evidence="1 2">
    <name type="scientific">Brachionus plicatilis</name>
    <name type="common">Marine rotifer</name>
    <name type="synonym">Brachionus muelleri</name>
    <dbReference type="NCBI Taxonomy" id="10195"/>
    <lineage>
        <taxon>Eukaryota</taxon>
        <taxon>Metazoa</taxon>
        <taxon>Spiralia</taxon>
        <taxon>Gnathifera</taxon>
        <taxon>Rotifera</taxon>
        <taxon>Eurotatoria</taxon>
        <taxon>Monogononta</taxon>
        <taxon>Pseudotrocha</taxon>
        <taxon>Ploima</taxon>
        <taxon>Brachionidae</taxon>
        <taxon>Brachionus</taxon>
    </lineage>
</organism>
<accession>A0A3M7P5W6</accession>